<sequence length="214" mass="23802">MDIETLYEAVELVRKSGYHGNARETTFMRTYPLLLTTAAQAPSDSPVESFLRVATLAYGWMPRSLCIDANHLDQAAEACVSARQDGTSISLDCIEPVAACLGSLVGAARVLHLFSPSVFPLWGPRVERFRLGDIPSNYHMTQSRNYLAFIDEVQSIASHPLFLTFHHEYCTAFQAKLQRLQIPAYPLTQPRVIESAACELAPPMEDQRTGGWTL</sequence>
<name>G2DXP7_9GAMM</name>
<protein>
    <submittedName>
        <fullName evidence="1">Uncharacterized protein</fullName>
    </submittedName>
</protein>
<gene>
    <name evidence="1" type="ORF">ThidrDRAFT_0774</name>
</gene>
<dbReference type="RefSeq" id="WP_007039490.1">
    <property type="nucleotide sequence ID" value="NZ_AFWT01000004.1"/>
</dbReference>
<organism evidence="1 2">
    <name type="scientific">Thiorhodococcus drewsii AZ1</name>
    <dbReference type="NCBI Taxonomy" id="765913"/>
    <lineage>
        <taxon>Bacteria</taxon>
        <taxon>Pseudomonadati</taxon>
        <taxon>Pseudomonadota</taxon>
        <taxon>Gammaproteobacteria</taxon>
        <taxon>Chromatiales</taxon>
        <taxon>Chromatiaceae</taxon>
        <taxon>Thiorhodococcus</taxon>
    </lineage>
</organism>
<evidence type="ECO:0000313" key="1">
    <source>
        <dbReference type="EMBL" id="EGV33096.1"/>
    </source>
</evidence>
<accession>G2DXP7</accession>
<dbReference type="EMBL" id="AFWT01000004">
    <property type="protein sequence ID" value="EGV33096.1"/>
    <property type="molecule type" value="Genomic_DNA"/>
</dbReference>
<comment type="caution">
    <text evidence="1">The sequence shown here is derived from an EMBL/GenBank/DDBJ whole genome shotgun (WGS) entry which is preliminary data.</text>
</comment>
<proteinExistence type="predicted"/>
<keyword evidence="2" id="KW-1185">Reference proteome</keyword>
<dbReference type="STRING" id="765913.ThidrDRAFT_0774"/>
<dbReference type="eggNOG" id="ENOG5032QW9">
    <property type="taxonomic scope" value="Bacteria"/>
</dbReference>
<reference evidence="1 2" key="1">
    <citation type="submission" date="2011-06" db="EMBL/GenBank/DDBJ databases">
        <title>The draft genome of Thiorhodococcus drewsii AZ1.</title>
        <authorList>
            <consortium name="US DOE Joint Genome Institute (JGI-PGF)"/>
            <person name="Lucas S."/>
            <person name="Han J."/>
            <person name="Lapidus A."/>
            <person name="Cheng J.-F."/>
            <person name="Goodwin L."/>
            <person name="Pitluck S."/>
            <person name="Peters L."/>
            <person name="Land M.L."/>
            <person name="Hauser L."/>
            <person name="Vogl K."/>
            <person name="Liu Z."/>
            <person name="Imhoff J."/>
            <person name="Thiel V."/>
            <person name="Frigaard N.-U."/>
            <person name="Bryant D.A."/>
            <person name="Woyke T.J."/>
        </authorList>
    </citation>
    <scope>NUCLEOTIDE SEQUENCE [LARGE SCALE GENOMIC DNA]</scope>
    <source>
        <strain evidence="1 2">AZ1</strain>
    </source>
</reference>
<dbReference type="AlphaFoldDB" id="G2DXP7"/>
<dbReference type="Proteomes" id="UP000004200">
    <property type="component" value="Unassembled WGS sequence"/>
</dbReference>
<evidence type="ECO:0000313" key="2">
    <source>
        <dbReference type="Proteomes" id="UP000004200"/>
    </source>
</evidence>
<dbReference type="OrthoDB" id="9182769at2"/>